<keyword evidence="1" id="KW-1133">Transmembrane helix</keyword>
<evidence type="ECO:0000256" key="1">
    <source>
        <dbReference type="SAM" id="Phobius"/>
    </source>
</evidence>
<feature type="transmembrane region" description="Helical" evidence="1">
    <location>
        <begin position="199"/>
        <end position="220"/>
    </location>
</feature>
<feature type="transmembrane region" description="Helical" evidence="1">
    <location>
        <begin position="266"/>
        <end position="285"/>
    </location>
</feature>
<feature type="transmembrane region" description="Helical" evidence="1">
    <location>
        <begin position="167"/>
        <end position="187"/>
    </location>
</feature>
<feature type="transmembrane region" description="Helical" evidence="1">
    <location>
        <begin position="122"/>
        <end position="155"/>
    </location>
</feature>
<keyword evidence="4" id="KW-1185">Reference proteome</keyword>
<feature type="transmembrane region" description="Helical" evidence="1">
    <location>
        <begin position="74"/>
        <end position="92"/>
    </location>
</feature>
<gene>
    <name evidence="3" type="ORF">G443_004088</name>
</gene>
<dbReference type="Pfam" id="PF04235">
    <property type="entry name" value="DUF418"/>
    <property type="match status" value="1"/>
</dbReference>
<feature type="transmembrane region" description="Helical" evidence="1">
    <location>
        <begin position="98"/>
        <end position="115"/>
    </location>
</feature>
<keyword evidence="1" id="KW-0472">Membrane</keyword>
<sequence length="320" mass="33723">MHALDALRGFALCGIIFVNIPQTLDMMPVLGDAPEVLRLFVVGRFYPIFFLLFGVGFGLFLRSAAKRTDRPRPLLVRRLVALGVVGALHHLLQPGEVLLPFAVTGLLVLLPLSFCSGRVNLVVGLLLTVLGLVAGVGGLGLLPGLFVLGFAFAQLGVATRLPERTTALVVSSVVAAVVAAGSYWVVVHSGAAEGVTRRVGLLFSFSMAAAYAAAFLALLAVPVLGSALTALLAPLGRLALTNYLSATLLFVALGTALGLPGSSHWAVATALGAGILLAQAVWSPLWTRHFRYGPAEWAWRCVTYWRWLPARVAPADGASR</sequence>
<dbReference type="EMBL" id="AUBJ02000001">
    <property type="protein sequence ID" value="MCP2333818.1"/>
    <property type="molecule type" value="Genomic_DNA"/>
</dbReference>
<dbReference type="InterPro" id="IPR052529">
    <property type="entry name" value="Bact_Transport_Assoc"/>
</dbReference>
<name>A0ABT1JMR6_ACTCY</name>
<proteinExistence type="predicted"/>
<reference evidence="3 4" key="1">
    <citation type="submission" date="2013-07" db="EMBL/GenBank/DDBJ databases">
        <authorList>
            <consortium name="DOE Joint Genome Institute"/>
            <person name="Reeve W."/>
            <person name="Huntemann M."/>
            <person name="Han J."/>
            <person name="Chen A."/>
            <person name="Kyrpides N."/>
            <person name="Mavromatis K."/>
            <person name="Markowitz V."/>
            <person name="Palaniappan K."/>
            <person name="Ivanova N."/>
            <person name="Schaumberg A."/>
            <person name="Pati A."/>
            <person name="Liolios K."/>
            <person name="Nordberg H.P."/>
            <person name="Cantor M.N."/>
            <person name="Hua S.X."/>
            <person name="Woyke T."/>
        </authorList>
    </citation>
    <scope>NUCLEOTIDE SEQUENCE [LARGE SCALE GENOMIC DNA]</scope>
    <source>
        <strain evidence="3 4">DSM 43889</strain>
    </source>
</reference>
<keyword evidence="1" id="KW-0812">Transmembrane</keyword>
<feature type="transmembrane region" description="Helical" evidence="1">
    <location>
        <begin position="44"/>
        <end position="62"/>
    </location>
</feature>
<comment type="caution">
    <text evidence="3">The sequence shown here is derived from an EMBL/GenBank/DDBJ whole genome shotgun (WGS) entry which is preliminary data.</text>
</comment>
<evidence type="ECO:0000313" key="4">
    <source>
        <dbReference type="Proteomes" id="UP000791080"/>
    </source>
</evidence>
<evidence type="ECO:0000313" key="3">
    <source>
        <dbReference type="EMBL" id="MCP2333818.1"/>
    </source>
</evidence>
<dbReference type="PANTHER" id="PTHR30590:SF3">
    <property type="entry name" value="HYPOTHETICAL MEMBRANE SPANNING PROTEIN"/>
    <property type="match status" value="1"/>
</dbReference>
<organism evidence="3 4">
    <name type="scientific">Actinoalloteichus caeruleus DSM 43889</name>
    <dbReference type="NCBI Taxonomy" id="1120930"/>
    <lineage>
        <taxon>Bacteria</taxon>
        <taxon>Bacillati</taxon>
        <taxon>Actinomycetota</taxon>
        <taxon>Actinomycetes</taxon>
        <taxon>Pseudonocardiales</taxon>
        <taxon>Pseudonocardiaceae</taxon>
        <taxon>Actinoalloteichus</taxon>
        <taxon>Actinoalloteichus cyanogriseus</taxon>
    </lineage>
</organism>
<dbReference type="PANTHER" id="PTHR30590">
    <property type="entry name" value="INNER MEMBRANE PROTEIN"/>
    <property type="match status" value="1"/>
</dbReference>
<dbReference type="InterPro" id="IPR007349">
    <property type="entry name" value="DUF418"/>
</dbReference>
<protein>
    <submittedName>
        <fullName evidence="3">Membrane protein YeiB</fullName>
    </submittedName>
</protein>
<feature type="transmembrane region" description="Helical" evidence="1">
    <location>
        <begin position="7"/>
        <end position="24"/>
    </location>
</feature>
<feature type="domain" description="DUF418" evidence="2">
    <location>
        <begin position="160"/>
        <end position="306"/>
    </location>
</feature>
<accession>A0ABT1JMR6</accession>
<reference evidence="3 4" key="2">
    <citation type="submission" date="2022-06" db="EMBL/GenBank/DDBJ databases">
        <title>Genomic Encyclopedia of Type Strains, Phase I: the one thousand microbial genomes (KMG-I) project.</title>
        <authorList>
            <person name="Kyrpides N."/>
        </authorList>
    </citation>
    <scope>NUCLEOTIDE SEQUENCE [LARGE SCALE GENOMIC DNA]</scope>
    <source>
        <strain evidence="3 4">DSM 43889</strain>
    </source>
</reference>
<evidence type="ECO:0000259" key="2">
    <source>
        <dbReference type="Pfam" id="PF04235"/>
    </source>
</evidence>
<dbReference type="Proteomes" id="UP000791080">
    <property type="component" value="Unassembled WGS sequence"/>
</dbReference>
<feature type="transmembrane region" description="Helical" evidence="1">
    <location>
        <begin position="240"/>
        <end position="259"/>
    </location>
</feature>